<dbReference type="EMBL" id="JACBYF010000010">
    <property type="protein sequence ID" value="NYS47666.1"/>
    <property type="molecule type" value="Genomic_DNA"/>
</dbReference>
<evidence type="ECO:0000256" key="3">
    <source>
        <dbReference type="HAMAP-Rule" id="MF_02225"/>
    </source>
</evidence>
<dbReference type="GO" id="GO:0004633">
    <property type="term" value="F:phosphopantothenoylcysteine decarboxylase activity"/>
    <property type="evidence" value="ECO:0007669"/>
    <property type="project" value="UniProtKB-EC"/>
</dbReference>
<dbReference type="NCBIfam" id="TIGR00521">
    <property type="entry name" value="coaBC_dfp"/>
    <property type="match status" value="1"/>
</dbReference>
<dbReference type="Pfam" id="PF02441">
    <property type="entry name" value="Flavoprotein"/>
    <property type="match status" value="1"/>
</dbReference>
<reference evidence="7 8" key="1">
    <citation type="submission" date="2020-07" db="EMBL/GenBank/DDBJ databases">
        <title>MOT database genomes.</title>
        <authorList>
            <person name="Joseph S."/>
            <person name="Aduse-Opoku J."/>
            <person name="Hashim A."/>
            <person name="Wade W."/>
            <person name="Curtis M."/>
        </authorList>
    </citation>
    <scope>NUCLEOTIDE SEQUENCE [LARGE SCALE GENOMIC DNA]</scope>
    <source>
        <strain evidence="7 8">CIP 106318</strain>
    </source>
</reference>
<dbReference type="SUPFAM" id="SSF102645">
    <property type="entry name" value="CoaB-like"/>
    <property type="match status" value="1"/>
</dbReference>
<keyword evidence="8" id="KW-1185">Reference proteome</keyword>
<accession>A0ABX2T3T3</accession>
<comment type="similarity">
    <text evidence="3 4">In the C-terminal section; belongs to the PPC synthetase family.</text>
</comment>
<feature type="binding site" evidence="3">
    <location>
        <position position="317"/>
    </location>
    <ligand>
        <name>CTP</name>
        <dbReference type="ChEBI" id="CHEBI:37563"/>
    </ligand>
</feature>
<keyword evidence="3 4" id="KW-0285">Flavoprotein</keyword>
<feature type="binding site" evidence="3">
    <location>
        <position position="282"/>
    </location>
    <ligand>
        <name>CTP</name>
        <dbReference type="ChEBI" id="CHEBI:37563"/>
    </ligand>
</feature>
<evidence type="ECO:0000259" key="6">
    <source>
        <dbReference type="Pfam" id="PF04127"/>
    </source>
</evidence>
<sequence>MNILLIVSGGIAAYKSLDIVSNLKKSGHNVKVVMTKNSTKFVTELAFQTISKNKVYTDTFEELDEKEIQHIDLCKWADKILISPATANLIAKMANGIGDDLASTLLLAVDDFSKIYIAPAMNTVMYENPITQSNIFKLRQLGFNFIEPAEGLLACGDIGKGKLPSVETILASFLHNEKLTGKKVLVTAGSTREYIDPVRFISNPATGKMGIAIAEVFADYGAEVILITSANYNSSRKNISVVPVISAEDMFVEVERNFRSCDIIVKTAAVSDYRPIITYDKKVKKQIGNIELELERTTDILQFVGQRKTKSQILVGFAAETNNVIEYAKDKIRRKNLDYIVANDVSKKDVGFASDNNEVYIIDKNNKVEKISKNSKKYIAKKIVDLITK</sequence>
<dbReference type="Proteomes" id="UP000531840">
    <property type="component" value="Unassembled WGS sequence"/>
</dbReference>
<dbReference type="EC" id="4.1.1.36" evidence="3"/>
<dbReference type="EC" id="6.3.2.5" evidence="3"/>
<name>A0ABX2T3T3_9BACL</name>
<dbReference type="InterPro" id="IPR005252">
    <property type="entry name" value="CoaBC"/>
</dbReference>
<dbReference type="PANTHER" id="PTHR14359:SF6">
    <property type="entry name" value="PHOSPHOPANTOTHENOYLCYSTEINE DECARBOXYLASE"/>
    <property type="match status" value="1"/>
</dbReference>
<dbReference type="PANTHER" id="PTHR14359">
    <property type="entry name" value="HOMO-OLIGOMERIC FLAVIN CONTAINING CYS DECARBOXYLASE FAMILY"/>
    <property type="match status" value="1"/>
</dbReference>
<keyword evidence="3 4" id="KW-0436">Ligase</keyword>
<keyword evidence="3" id="KW-0479">Metal-binding</keyword>
<dbReference type="GO" id="GO:0004632">
    <property type="term" value="F:phosphopantothenate--cysteine ligase activity"/>
    <property type="evidence" value="ECO:0007669"/>
    <property type="project" value="UniProtKB-EC"/>
</dbReference>
<evidence type="ECO:0000256" key="2">
    <source>
        <dbReference type="ARBA" id="ARBA00023239"/>
    </source>
</evidence>
<dbReference type="Pfam" id="PF04127">
    <property type="entry name" value="DFP"/>
    <property type="match status" value="1"/>
</dbReference>
<dbReference type="InterPro" id="IPR003382">
    <property type="entry name" value="Flavoprotein"/>
</dbReference>
<dbReference type="InterPro" id="IPR007085">
    <property type="entry name" value="DNA/pantothenate-metab_flavo_C"/>
</dbReference>
<comment type="cofactor">
    <cofactor evidence="3">
        <name>FMN</name>
        <dbReference type="ChEBI" id="CHEBI:58210"/>
    </cofactor>
    <text evidence="3">Binds 1 FMN per subunit.</text>
</comment>
<keyword evidence="3" id="KW-0460">Magnesium</keyword>
<evidence type="ECO:0000313" key="8">
    <source>
        <dbReference type="Proteomes" id="UP000531840"/>
    </source>
</evidence>
<comment type="function">
    <text evidence="3">Catalyzes two sequential steps in the biosynthesis of coenzyme A. In the first step cysteine is conjugated to 4'-phosphopantothenate to form 4-phosphopantothenoylcysteine. In the second step the latter compound is decarboxylated to form 4'-phosphopantotheine.</text>
</comment>
<dbReference type="Gene3D" id="3.40.50.10300">
    <property type="entry name" value="CoaB-like"/>
    <property type="match status" value="1"/>
</dbReference>
<comment type="pathway">
    <text evidence="3 4">Cofactor biosynthesis; coenzyme A biosynthesis; CoA from (R)-pantothenate: step 2/5.</text>
</comment>
<evidence type="ECO:0000256" key="4">
    <source>
        <dbReference type="RuleBase" id="RU364078"/>
    </source>
</evidence>
<comment type="cofactor">
    <cofactor evidence="3">
        <name>Mg(2+)</name>
        <dbReference type="ChEBI" id="CHEBI:18420"/>
    </cofactor>
</comment>
<protein>
    <recommendedName>
        <fullName evidence="3">Coenzyme A biosynthesis bifunctional protein CoaBC</fullName>
    </recommendedName>
    <alternativeName>
        <fullName evidence="3">DNA/pantothenate metabolism flavoprotein</fullName>
    </alternativeName>
    <alternativeName>
        <fullName evidence="3">Phosphopantothenoylcysteine synthetase/decarboxylase</fullName>
        <shortName evidence="3">PPCS-PPCDC</shortName>
    </alternativeName>
    <domain>
        <recommendedName>
            <fullName evidence="3">Phosphopantothenoylcysteine decarboxylase</fullName>
            <shortName evidence="3">PPC decarboxylase</shortName>
            <shortName evidence="3">PPC-DC</shortName>
            <ecNumber evidence="3">4.1.1.36</ecNumber>
        </recommendedName>
        <alternativeName>
            <fullName evidence="3">CoaC</fullName>
        </alternativeName>
    </domain>
    <domain>
        <recommendedName>
            <fullName evidence="3">Phosphopantothenate--cysteine ligase</fullName>
            <ecNumber evidence="3">6.3.2.5</ecNumber>
        </recommendedName>
        <alternativeName>
            <fullName evidence="3">CoaB</fullName>
        </alternativeName>
        <alternativeName>
            <fullName evidence="3">Phosphopantothenoylcysteine synthetase</fullName>
            <shortName evidence="3">PPC synthetase</shortName>
            <shortName evidence="3">PPC-S</shortName>
        </alternativeName>
    </domain>
</protein>
<evidence type="ECO:0000313" key="7">
    <source>
        <dbReference type="EMBL" id="NYS47666.1"/>
    </source>
</evidence>
<comment type="similarity">
    <text evidence="3 4">In the N-terminal section; belongs to the HFCD (homo-oligomeric flavin containing Cys decarboxylase) superfamily.</text>
</comment>
<keyword evidence="2 3" id="KW-0456">Lyase</keyword>
<feature type="binding site" evidence="3">
    <location>
        <position position="331"/>
    </location>
    <ligand>
        <name>CTP</name>
        <dbReference type="ChEBI" id="CHEBI:37563"/>
    </ligand>
</feature>
<feature type="region of interest" description="Phosphopantothenoylcysteine decarboxylase" evidence="3">
    <location>
        <begin position="1"/>
        <end position="183"/>
    </location>
</feature>
<keyword evidence="3" id="KW-0511">Multifunctional enzyme</keyword>
<feature type="active site" description="Proton donor" evidence="3">
    <location>
        <position position="155"/>
    </location>
</feature>
<feature type="region of interest" description="Phosphopantothenate--cysteine ligase" evidence="3">
    <location>
        <begin position="184"/>
        <end position="389"/>
    </location>
</feature>
<dbReference type="Gene3D" id="3.40.50.1950">
    <property type="entry name" value="Flavin prenyltransferase-like"/>
    <property type="match status" value="1"/>
</dbReference>
<comment type="catalytic activity">
    <reaction evidence="3 4">
        <text>(R)-4'-phosphopantothenate + L-cysteine + CTP = N-[(R)-4-phosphopantothenoyl]-L-cysteine + CMP + diphosphate + H(+)</text>
        <dbReference type="Rhea" id="RHEA:19397"/>
        <dbReference type="ChEBI" id="CHEBI:10986"/>
        <dbReference type="ChEBI" id="CHEBI:15378"/>
        <dbReference type="ChEBI" id="CHEBI:33019"/>
        <dbReference type="ChEBI" id="CHEBI:35235"/>
        <dbReference type="ChEBI" id="CHEBI:37563"/>
        <dbReference type="ChEBI" id="CHEBI:59458"/>
        <dbReference type="ChEBI" id="CHEBI:60377"/>
        <dbReference type="EC" id="6.3.2.5"/>
    </reaction>
</comment>
<dbReference type="SUPFAM" id="SSF52507">
    <property type="entry name" value="Homo-oligomeric flavin-containing Cys decarboxylases, HFCD"/>
    <property type="match status" value="1"/>
</dbReference>
<proteinExistence type="inferred from homology"/>
<comment type="catalytic activity">
    <reaction evidence="3 4">
        <text>N-[(R)-4-phosphopantothenoyl]-L-cysteine + H(+) = (R)-4'-phosphopantetheine + CO2</text>
        <dbReference type="Rhea" id="RHEA:16793"/>
        <dbReference type="ChEBI" id="CHEBI:15378"/>
        <dbReference type="ChEBI" id="CHEBI:16526"/>
        <dbReference type="ChEBI" id="CHEBI:59458"/>
        <dbReference type="ChEBI" id="CHEBI:61723"/>
        <dbReference type="EC" id="4.1.1.36"/>
    </reaction>
</comment>
<comment type="caution">
    <text evidence="3">Lacks conserved residue(s) required for the propagation of feature annotation.</text>
</comment>
<dbReference type="RefSeq" id="WP_179941454.1">
    <property type="nucleotide sequence ID" value="NZ_JACBYF010000010.1"/>
</dbReference>
<dbReference type="InterPro" id="IPR035929">
    <property type="entry name" value="CoaB-like_sf"/>
</dbReference>
<comment type="pathway">
    <text evidence="3 4">Cofactor biosynthesis; coenzyme A biosynthesis; CoA from (R)-pantothenate: step 3/5.</text>
</comment>
<comment type="function">
    <text evidence="4">Catalyzes two steps in the biosynthesis of coenzyme A. In the first step cysteine is conjugated to 4'-phosphopantothenate to form 4-phosphopantothenoylcysteine, in the latter compound is decarboxylated to form 4'-phosphopantotheine.</text>
</comment>
<dbReference type="InterPro" id="IPR036551">
    <property type="entry name" value="Flavin_trans-like"/>
</dbReference>
<feature type="binding site" evidence="3">
    <location>
        <position position="272"/>
    </location>
    <ligand>
        <name>CTP</name>
        <dbReference type="ChEBI" id="CHEBI:37563"/>
    </ligand>
</feature>
<gene>
    <name evidence="3 7" type="primary">coaBC</name>
    <name evidence="7" type="ORF">HZY85_05605</name>
</gene>
<evidence type="ECO:0000256" key="1">
    <source>
        <dbReference type="ARBA" id="ARBA00022793"/>
    </source>
</evidence>
<feature type="domain" description="Flavoprotein" evidence="5">
    <location>
        <begin position="1"/>
        <end position="170"/>
    </location>
</feature>
<feature type="domain" description="DNA/pantothenate metabolism flavoprotein C-terminal" evidence="6">
    <location>
        <begin position="179"/>
        <end position="388"/>
    </location>
</feature>
<comment type="caution">
    <text evidence="7">The sequence shown here is derived from an EMBL/GenBank/DDBJ whole genome shotgun (WGS) entry which is preliminary data.</text>
</comment>
<organism evidence="7 8">
    <name type="scientific">Gemelliphila palaticanis</name>
    <dbReference type="NCBI Taxonomy" id="81950"/>
    <lineage>
        <taxon>Bacteria</taxon>
        <taxon>Bacillati</taxon>
        <taxon>Bacillota</taxon>
        <taxon>Bacilli</taxon>
        <taxon>Bacillales</taxon>
        <taxon>Gemellaceae</taxon>
        <taxon>Gemelliphila</taxon>
    </lineage>
</organism>
<keyword evidence="3 4" id="KW-0288">FMN</keyword>
<evidence type="ECO:0000259" key="5">
    <source>
        <dbReference type="Pfam" id="PF02441"/>
    </source>
</evidence>
<dbReference type="HAMAP" id="MF_02225">
    <property type="entry name" value="CoaBC"/>
    <property type="match status" value="1"/>
</dbReference>
<keyword evidence="1 3" id="KW-0210">Decarboxylase</keyword>
<feature type="binding site" evidence="3">
    <location>
        <position position="335"/>
    </location>
    <ligand>
        <name>CTP</name>
        <dbReference type="ChEBI" id="CHEBI:37563"/>
    </ligand>
</feature>